<keyword evidence="1" id="KW-0472">Membrane</keyword>
<reference evidence="2 3" key="1">
    <citation type="submission" date="2018-07" db="EMBL/GenBank/DDBJ databases">
        <title>Dyadobacter roseus sp. nov., isolated from rose rhizosphere soil.</title>
        <authorList>
            <person name="Chen L."/>
        </authorList>
    </citation>
    <scope>NUCLEOTIDE SEQUENCE [LARGE SCALE GENOMIC DNA]</scope>
    <source>
        <strain evidence="2 3">RS19</strain>
    </source>
</reference>
<keyword evidence="1" id="KW-1133">Transmembrane helix</keyword>
<comment type="caution">
    <text evidence="2">The sequence shown here is derived from an EMBL/GenBank/DDBJ whole genome shotgun (WGS) entry which is preliminary data.</text>
</comment>
<evidence type="ECO:0000313" key="3">
    <source>
        <dbReference type="Proteomes" id="UP000256373"/>
    </source>
</evidence>
<proteinExistence type="predicted"/>
<protein>
    <recommendedName>
        <fullName evidence="4">Secretion system C-terminal sorting domain-containing protein</fullName>
    </recommendedName>
</protein>
<gene>
    <name evidence="2" type="ORF">DSL64_12385</name>
</gene>
<evidence type="ECO:0008006" key="4">
    <source>
        <dbReference type="Google" id="ProtNLM"/>
    </source>
</evidence>
<sequence>MTGHLVINYKTYIAMKIIISKIVLVATLICSLSSFTTDKKADAMAKAEAAKLAGFGASLFQLNNTYKVKLSVDKKEDSYLRIILKDQLGRTYYNELYGKKESQYRRTFDFTDMADGTYQFELVYKDHKLTKEVQLETNQDRVFILQ</sequence>
<evidence type="ECO:0000256" key="1">
    <source>
        <dbReference type="SAM" id="Phobius"/>
    </source>
</evidence>
<dbReference type="EMBL" id="QNUL01000008">
    <property type="protein sequence ID" value="REA61247.1"/>
    <property type="molecule type" value="Genomic_DNA"/>
</dbReference>
<dbReference type="AlphaFoldDB" id="A0A3D8YB49"/>
<accession>A0A3D8YB49</accession>
<keyword evidence="3" id="KW-1185">Reference proteome</keyword>
<name>A0A3D8YB49_9BACT</name>
<feature type="transmembrane region" description="Helical" evidence="1">
    <location>
        <begin position="12"/>
        <end position="35"/>
    </location>
</feature>
<organism evidence="2 3">
    <name type="scientific">Dyadobacter luteus</name>
    <dbReference type="NCBI Taxonomy" id="2259619"/>
    <lineage>
        <taxon>Bacteria</taxon>
        <taxon>Pseudomonadati</taxon>
        <taxon>Bacteroidota</taxon>
        <taxon>Cytophagia</taxon>
        <taxon>Cytophagales</taxon>
        <taxon>Spirosomataceae</taxon>
        <taxon>Dyadobacter</taxon>
    </lineage>
</organism>
<evidence type="ECO:0000313" key="2">
    <source>
        <dbReference type="EMBL" id="REA61247.1"/>
    </source>
</evidence>
<dbReference type="Proteomes" id="UP000256373">
    <property type="component" value="Unassembled WGS sequence"/>
</dbReference>
<keyword evidence="1" id="KW-0812">Transmembrane</keyword>